<protein>
    <recommendedName>
        <fullName evidence="2">FH2 domain-containing protein</fullName>
    </recommendedName>
</protein>
<evidence type="ECO:0000256" key="1">
    <source>
        <dbReference type="ARBA" id="ARBA00005271"/>
    </source>
</evidence>
<organism evidence="3 4">
    <name type="scientific">Scyliorhinus torazame</name>
    <name type="common">Cloudy catshark</name>
    <name type="synonym">Catulus torazame</name>
    <dbReference type="NCBI Taxonomy" id="75743"/>
    <lineage>
        <taxon>Eukaryota</taxon>
        <taxon>Metazoa</taxon>
        <taxon>Chordata</taxon>
        <taxon>Craniata</taxon>
        <taxon>Vertebrata</taxon>
        <taxon>Chondrichthyes</taxon>
        <taxon>Elasmobranchii</taxon>
        <taxon>Galeomorphii</taxon>
        <taxon>Galeoidea</taxon>
        <taxon>Carcharhiniformes</taxon>
        <taxon>Scyliorhinidae</taxon>
        <taxon>Scyliorhinus</taxon>
    </lineage>
</organism>
<sequence>MKPLYWSRIQLSNKRETETLPIWAALEEPSINVQELENYFSKSAVKERKKPILDTYSKTKTKQVVKLLNNKRSQAVGILMSSLHLEMKDIQHAVLNLDNSVVDLETLQALYENVSIGTKDN</sequence>
<dbReference type="PANTHER" id="PTHR45920">
    <property type="entry name" value="FORMIN HOMOLOGY 2 DOMAIN CONTAINING, ISOFORM I"/>
    <property type="match status" value="1"/>
</dbReference>
<dbReference type="Pfam" id="PF02181">
    <property type="entry name" value="FH2"/>
    <property type="match status" value="1"/>
</dbReference>
<dbReference type="InterPro" id="IPR042201">
    <property type="entry name" value="FH2_Formin_sf"/>
</dbReference>
<dbReference type="GO" id="GO:0005737">
    <property type="term" value="C:cytoplasm"/>
    <property type="evidence" value="ECO:0007669"/>
    <property type="project" value="UniProtKB-ARBA"/>
</dbReference>
<proteinExistence type="inferred from homology"/>
<dbReference type="InterPro" id="IPR015425">
    <property type="entry name" value="FH2_Formin"/>
</dbReference>
<dbReference type="PROSITE" id="PS51444">
    <property type="entry name" value="FH2"/>
    <property type="match status" value="1"/>
</dbReference>
<dbReference type="GO" id="GO:0008017">
    <property type="term" value="F:microtubule binding"/>
    <property type="evidence" value="ECO:0007669"/>
    <property type="project" value="InterPro"/>
</dbReference>
<comment type="caution">
    <text evidence="3">The sequence shown here is derived from an EMBL/GenBank/DDBJ whole genome shotgun (WGS) entry which is preliminary data.</text>
</comment>
<accession>A0A401NLZ7</accession>
<dbReference type="AlphaFoldDB" id="A0A401NLZ7"/>
<feature type="domain" description="FH2" evidence="2">
    <location>
        <begin position="1"/>
        <end position="121"/>
    </location>
</feature>
<evidence type="ECO:0000313" key="4">
    <source>
        <dbReference type="Proteomes" id="UP000288216"/>
    </source>
</evidence>
<dbReference type="PANTHER" id="PTHR45920:SF7">
    <property type="entry name" value="FORMIN-G"/>
    <property type="match status" value="1"/>
</dbReference>
<dbReference type="EMBL" id="BFAA01002527">
    <property type="protein sequence ID" value="GCB61869.1"/>
    <property type="molecule type" value="Genomic_DNA"/>
</dbReference>
<dbReference type="InterPro" id="IPR001265">
    <property type="entry name" value="Formin_Cappuccino_subfam"/>
</dbReference>
<dbReference type="Proteomes" id="UP000288216">
    <property type="component" value="Unassembled WGS sequence"/>
</dbReference>
<dbReference type="STRING" id="75743.A0A401NLZ7"/>
<dbReference type="SUPFAM" id="SSF101447">
    <property type="entry name" value="Formin homology 2 domain (FH2 domain)"/>
    <property type="match status" value="1"/>
</dbReference>
<keyword evidence="4" id="KW-1185">Reference proteome</keyword>
<dbReference type="GO" id="GO:0045010">
    <property type="term" value="P:actin nucleation"/>
    <property type="evidence" value="ECO:0007669"/>
    <property type="project" value="InterPro"/>
</dbReference>
<reference evidence="3 4" key="1">
    <citation type="journal article" date="2018" name="Nat. Ecol. Evol.">
        <title>Shark genomes provide insights into elasmobranch evolution and the origin of vertebrates.</title>
        <authorList>
            <person name="Hara Y"/>
            <person name="Yamaguchi K"/>
            <person name="Onimaru K"/>
            <person name="Kadota M"/>
            <person name="Koyanagi M"/>
            <person name="Keeley SD"/>
            <person name="Tatsumi K"/>
            <person name="Tanaka K"/>
            <person name="Motone F"/>
            <person name="Kageyama Y"/>
            <person name="Nozu R"/>
            <person name="Adachi N"/>
            <person name="Nishimura O"/>
            <person name="Nakagawa R"/>
            <person name="Tanegashima C"/>
            <person name="Kiyatake I"/>
            <person name="Matsumoto R"/>
            <person name="Murakumo K"/>
            <person name="Nishida K"/>
            <person name="Terakita A"/>
            <person name="Kuratani S"/>
            <person name="Sato K"/>
            <person name="Hyodo S Kuraku.S."/>
        </authorList>
    </citation>
    <scope>NUCLEOTIDE SEQUENCE [LARGE SCALE GENOMIC DNA]</scope>
</reference>
<comment type="similarity">
    <text evidence="1">Belongs to the formin homology family. Cappuccino subfamily.</text>
</comment>
<evidence type="ECO:0000259" key="2">
    <source>
        <dbReference type="PROSITE" id="PS51444"/>
    </source>
</evidence>
<evidence type="ECO:0000313" key="3">
    <source>
        <dbReference type="EMBL" id="GCB61869.1"/>
    </source>
</evidence>
<name>A0A401NLZ7_SCYTO</name>
<dbReference type="GO" id="GO:0005884">
    <property type="term" value="C:actin filament"/>
    <property type="evidence" value="ECO:0007669"/>
    <property type="project" value="InterPro"/>
</dbReference>
<dbReference type="OrthoDB" id="427644at2759"/>
<dbReference type="PRINTS" id="PR00828">
    <property type="entry name" value="FORMIN"/>
</dbReference>
<dbReference type="GO" id="GO:0051015">
    <property type="term" value="F:actin filament binding"/>
    <property type="evidence" value="ECO:0007669"/>
    <property type="project" value="TreeGrafter"/>
</dbReference>
<gene>
    <name evidence="3" type="ORF">scyTo_0007124</name>
</gene>
<dbReference type="GO" id="GO:0030866">
    <property type="term" value="P:cortical actin cytoskeleton organization"/>
    <property type="evidence" value="ECO:0007669"/>
    <property type="project" value="TreeGrafter"/>
</dbReference>
<dbReference type="Gene3D" id="1.20.58.2220">
    <property type="entry name" value="Formin, FH2 domain"/>
    <property type="match status" value="1"/>
</dbReference>